<feature type="transmembrane region" description="Helical" evidence="12">
    <location>
        <begin position="50"/>
        <end position="72"/>
    </location>
</feature>
<dbReference type="Gene3D" id="3.10.100.10">
    <property type="entry name" value="Mannose-Binding Protein A, subunit A"/>
    <property type="match status" value="1"/>
</dbReference>
<dbReference type="InterPro" id="IPR033992">
    <property type="entry name" value="NKR-like_CTLD"/>
</dbReference>
<evidence type="ECO:0000256" key="6">
    <source>
        <dbReference type="ARBA" id="ARBA00022968"/>
    </source>
</evidence>
<dbReference type="GeneID" id="111822695"/>
<organism evidence="14 15">
    <name type="scientific">Trichechus manatus latirostris</name>
    <name type="common">Florida manatee</name>
    <dbReference type="NCBI Taxonomy" id="127582"/>
    <lineage>
        <taxon>Eukaryota</taxon>
        <taxon>Metazoa</taxon>
        <taxon>Chordata</taxon>
        <taxon>Craniata</taxon>
        <taxon>Vertebrata</taxon>
        <taxon>Euteleostomi</taxon>
        <taxon>Mammalia</taxon>
        <taxon>Eutheria</taxon>
        <taxon>Afrotheria</taxon>
        <taxon>Sirenia</taxon>
        <taxon>Trichechidae</taxon>
        <taxon>Trichechus</taxon>
    </lineage>
</organism>
<evidence type="ECO:0000256" key="7">
    <source>
        <dbReference type="ARBA" id="ARBA00022989"/>
    </source>
</evidence>
<keyword evidence="7 12" id="KW-1133">Transmembrane helix</keyword>
<dbReference type="SUPFAM" id="SSF56436">
    <property type="entry name" value="C-type lectin-like"/>
    <property type="match status" value="1"/>
</dbReference>
<evidence type="ECO:0000256" key="4">
    <source>
        <dbReference type="ARBA" id="ARBA00022692"/>
    </source>
</evidence>
<dbReference type="KEGG" id="tmu:111822695"/>
<proteinExistence type="predicted"/>
<sequence>NHISLEENVKKNAKISQSVPLRCYHFQTSLLILLSTALSAPSRVWRRMTWALTLLCLLLLIGLGILGIIFYITSKIEMGKLSELQNLKGELESNISLQQRSNMNFSITLQNIATQLCRELCKTPKERKCKPCPETWLWHEDTCYGFFYEMDTWQNSEMRCSSLNASLLKIKSESVLEFIKFQRLDSFWLGLSPRQNYKNLESLDKKMINSDWHIGNTGDLHDKYCGYIRNVYVYYEECIKKNLYVRNWPIE</sequence>
<evidence type="ECO:0000256" key="1">
    <source>
        <dbReference type="ARBA" id="ARBA00004401"/>
    </source>
</evidence>
<dbReference type="SMART" id="SM00034">
    <property type="entry name" value="CLECT"/>
    <property type="match status" value="1"/>
</dbReference>
<keyword evidence="2" id="KW-1003">Cell membrane</keyword>
<keyword evidence="14" id="KW-1185">Reference proteome</keyword>
<keyword evidence="3" id="KW-0597">Phosphoprotein</keyword>
<dbReference type="STRING" id="127582.A0A2Y9RRV6"/>
<protein>
    <submittedName>
        <fullName evidence="15">LOW QUALITY PROTEIN: C-type lectin domain family 12 member A-like</fullName>
    </submittedName>
</protein>
<dbReference type="InParanoid" id="A0A2Y9RRV6"/>
<keyword evidence="10" id="KW-0675">Receptor</keyword>
<dbReference type="Pfam" id="PF00059">
    <property type="entry name" value="Lectin_C"/>
    <property type="match status" value="1"/>
</dbReference>
<dbReference type="InterPro" id="IPR001304">
    <property type="entry name" value="C-type_lectin-like"/>
</dbReference>
<name>A0A2Y9RRV6_TRIMA</name>
<feature type="non-terminal residue" evidence="15">
    <location>
        <position position="1"/>
    </location>
</feature>
<dbReference type="PANTHER" id="PTHR47647:SF2">
    <property type="entry name" value="C-TYPE LECTIN DOMAIN FAMILY 12 MEMBER A"/>
    <property type="match status" value="1"/>
</dbReference>
<keyword evidence="11" id="KW-0325">Glycoprotein</keyword>
<evidence type="ECO:0000256" key="10">
    <source>
        <dbReference type="ARBA" id="ARBA00023170"/>
    </source>
</evidence>
<reference evidence="15" key="1">
    <citation type="submission" date="2025-08" db="UniProtKB">
        <authorList>
            <consortium name="RefSeq"/>
        </authorList>
    </citation>
    <scope>IDENTIFICATION</scope>
</reference>
<evidence type="ECO:0000256" key="9">
    <source>
        <dbReference type="ARBA" id="ARBA00023157"/>
    </source>
</evidence>
<keyword evidence="8 12" id="KW-0472">Membrane</keyword>
<evidence type="ECO:0000256" key="5">
    <source>
        <dbReference type="ARBA" id="ARBA00022734"/>
    </source>
</evidence>
<dbReference type="InterPro" id="IPR016186">
    <property type="entry name" value="C-type_lectin-like/link_sf"/>
</dbReference>
<feature type="domain" description="C-type lectin" evidence="13">
    <location>
        <begin position="139"/>
        <end position="247"/>
    </location>
</feature>
<dbReference type="CDD" id="cd03593">
    <property type="entry name" value="CLECT_NK_receptors_like"/>
    <property type="match status" value="1"/>
</dbReference>
<evidence type="ECO:0000256" key="3">
    <source>
        <dbReference type="ARBA" id="ARBA00022553"/>
    </source>
</evidence>
<keyword evidence="9" id="KW-1015">Disulfide bond</keyword>
<accession>A0A2Y9RRV6</accession>
<dbReference type="PANTHER" id="PTHR47647">
    <property type="entry name" value="C-TYPE LECTIN DOMAIN FAMILY 12 MEMBER B"/>
    <property type="match status" value="1"/>
</dbReference>
<keyword evidence="5" id="KW-0430">Lectin</keyword>
<evidence type="ECO:0000256" key="11">
    <source>
        <dbReference type="ARBA" id="ARBA00023180"/>
    </source>
</evidence>
<evidence type="ECO:0000256" key="12">
    <source>
        <dbReference type="SAM" id="Phobius"/>
    </source>
</evidence>
<evidence type="ECO:0000256" key="2">
    <source>
        <dbReference type="ARBA" id="ARBA00022475"/>
    </source>
</evidence>
<dbReference type="GO" id="GO:0005886">
    <property type="term" value="C:plasma membrane"/>
    <property type="evidence" value="ECO:0007669"/>
    <property type="project" value="UniProtKB-SubCell"/>
</dbReference>
<evidence type="ECO:0000313" key="15">
    <source>
        <dbReference type="RefSeq" id="XP_023597700.1"/>
    </source>
</evidence>
<evidence type="ECO:0000259" key="13">
    <source>
        <dbReference type="PROSITE" id="PS50041"/>
    </source>
</evidence>
<dbReference type="InterPro" id="IPR016187">
    <property type="entry name" value="CTDL_fold"/>
</dbReference>
<gene>
    <name evidence="15" type="primary">LOC111822695</name>
</gene>
<dbReference type="PROSITE" id="PS50041">
    <property type="entry name" value="C_TYPE_LECTIN_2"/>
    <property type="match status" value="1"/>
</dbReference>
<evidence type="ECO:0000313" key="14">
    <source>
        <dbReference type="Proteomes" id="UP000248480"/>
    </source>
</evidence>
<dbReference type="Proteomes" id="UP000248480">
    <property type="component" value="Unplaced"/>
</dbReference>
<dbReference type="GO" id="GO:0030545">
    <property type="term" value="F:signaling receptor regulator activity"/>
    <property type="evidence" value="ECO:0007669"/>
    <property type="project" value="InterPro"/>
</dbReference>
<dbReference type="InterPro" id="IPR042916">
    <property type="entry name" value="CLEC12A/B"/>
</dbReference>
<dbReference type="GO" id="GO:0030246">
    <property type="term" value="F:carbohydrate binding"/>
    <property type="evidence" value="ECO:0007669"/>
    <property type="project" value="UniProtKB-KW"/>
</dbReference>
<dbReference type="AlphaFoldDB" id="A0A2Y9RRV6"/>
<comment type="subcellular location">
    <subcellularLocation>
        <location evidence="1">Cell membrane</location>
        <topology evidence="1">Single-pass type II membrane protein</topology>
    </subcellularLocation>
</comment>
<dbReference type="RefSeq" id="XP_023597700.1">
    <property type="nucleotide sequence ID" value="XM_023741932.1"/>
</dbReference>
<keyword evidence="6" id="KW-0735">Signal-anchor</keyword>
<keyword evidence="4 12" id="KW-0812">Transmembrane</keyword>
<evidence type="ECO:0000256" key="8">
    <source>
        <dbReference type="ARBA" id="ARBA00023136"/>
    </source>
</evidence>